<name>W3XEL7_PESFW</name>
<dbReference type="RefSeq" id="XP_007829256.1">
    <property type="nucleotide sequence ID" value="XM_007831065.1"/>
</dbReference>
<feature type="region of interest" description="Disordered" evidence="1">
    <location>
        <begin position="50"/>
        <end position="71"/>
    </location>
</feature>
<dbReference type="OrthoDB" id="5237967at2759"/>
<organism evidence="2 3">
    <name type="scientific">Pestalotiopsis fici (strain W106-1 / CGMCC3.15140)</name>
    <dbReference type="NCBI Taxonomy" id="1229662"/>
    <lineage>
        <taxon>Eukaryota</taxon>
        <taxon>Fungi</taxon>
        <taxon>Dikarya</taxon>
        <taxon>Ascomycota</taxon>
        <taxon>Pezizomycotina</taxon>
        <taxon>Sordariomycetes</taxon>
        <taxon>Xylariomycetidae</taxon>
        <taxon>Amphisphaeriales</taxon>
        <taxon>Sporocadaceae</taxon>
        <taxon>Pestalotiopsis</taxon>
    </lineage>
</organism>
<dbReference type="GeneID" id="19267497"/>
<evidence type="ECO:0000256" key="1">
    <source>
        <dbReference type="SAM" id="MobiDB-lite"/>
    </source>
</evidence>
<evidence type="ECO:0000313" key="2">
    <source>
        <dbReference type="EMBL" id="ETS84459.1"/>
    </source>
</evidence>
<dbReference type="AlphaFoldDB" id="W3XEL7"/>
<accession>W3XEL7</accession>
<evidence type="ECO:0000313" key="3">
    <source>
        <dbReference type="Proteomes" id="UP000030651"/>
    </source>
</evidence>
<dbReference type="EMBL" id="KI912110">
    <property type="protein sequence ID" value="ETS84459.1"/>
    <property type="molecule type" value="Genomic_DNA"/>
</dbReference>
<dbReference type="eggNOG" id="ENOG502TAQA">
    <property type="taxonomic scope" value="Eukaryota"/>
</dbReference>
<dbReference type="Proteomes" id="UP000030651">
    <property type="component" value="Unassembled WGS sequence"/>
</dbReference>
<reference evidence="3" key="1">
    <citation type="journal article" date="2015" name="BMC Genomics">
        <title>Genomic and transcriptomic analysis of the endophytic fungus Pestalotiopsis fici reveals its lifestyle and high potential for synthesis of natural products.</title>
        <authorList>
            <person name="Wang X."/>
            <person name="Zhang X."/>
            <person name="Liu L."/>
            <person name="Xiang M."/>
            <person name="Wang W."/>
            <person name="Sun X."/>
            <person name="Che Y."/>
            <person name="Guo L."/>
            <person name="Liu G."/>
            <person name="Guo L."/>
            <person name="Wang C."/>
            <person name="Yin W.B."/>
            <person name="Stadler M."/>
            <person name="Zhang X."/>
            <person name="Liu X."/>
        </authorList>
    </citation>
    <scope>NUCLEOTIDE SEQUENCE [LARGE SCALE GENOMIC DNA]</scope>
    <source>
        <strain evidence="3">W106-1 / CGMCC3.15140</strain>
    </source>
</reference>
<dbReference type="KEGG" id="pfy:PFICI_02484"/>
<protein>
    <submittedName>
        <fullName evidence="2">Uncharacterized protein</fullName>
    </submittedName>
</protein>
<sequence>MQNLLLGFRQFSRDGGRNPAPADIQSLSEISYPVADKALIFGARLIMKDSDEENSDEEDNDEELRPKSTIQRGHDYGMVHGQKCSSPNLQVGGSCTRPVSMDVMGRVNLEHDPYCLRKHFTTRWAVLKDGDGAEVEWSDAEWFYADDVGANNTPVGLQVADDRFSGSVRALQAHATDLDLICEFNFAAVKGRMRLYNLISAQLLLYRVVANFAAPPCTEVNGYKSAWSYTFYHREDPTCMLEISERAGAPSAKFLGSRKSSHEALQLMDWLTGTNYPHSYDYTLCGQVA</sequence>
<gene>
    <name evidence="2" type="ORF">PFICI_02484</name>
</gene>
<dbReference type="InParanoid" id="W3XEL7"/>
<proteinExistence type="predicted"/>
<feature type="compositionally biased region" description="Acidic residues" evidence="1">
    <location>
        <begin position="50"/>
        <end position="62"/>
    </location>
</feature>
<keyword evidence="3" id="KW-1185">Reference proteome</keyword>
<dbReference type="HOGENOM" id="CLU_963471_0_0_1"/>